<dbReference type="SUPFAM" id="SSF53901">
    <property type="entry name" value="Thiolase-like"/>
    <property type="match status" value="2"/>
</dbReference>
<organism evidence="6">
    <name type="scientific">Sexangularia sp. CB-2014</name>
    <dbReference type="NCBI Taxonomy" id="1486929"/>
    <lineage>
        <taxon>Eukaryota</taxon>
        <taxon>Amoebozoa</taxon>
        <taxon>Tubulinea</taxon>
        <taxon>Elardia</taxon>
        <taxon>Arcellinida</taxon>
        <taxon>Arcellinida incertae sedis</taxon>
        <taxon>Sexangularia</taxon>
    </lineage>
</organism>
<dbReference type="InterPro" id="IPR012328">
    <property type="entry name" value="Chalcone/stilbene_synt_C"/>
</dbReference>
<dbReference type="Pfam" id="PF02797">
    <property type="entry name" value="Chal_sti_synt_C"/>
    <property type="match status" value="1"/>
</dbReference>
<evidence type="ECO:0000259" key="4">
    <source>
        <dbReference type="Pfam" id="PF02797"/>
    </source>
</evidence>
<accession>A0A6U0INN0</accession>
<evidence type="ECO:0000256" key="1">
    <source>
        <dbReference type="PIRNR" id="PIRNR036417"/>
    </source>
</evidence>
<proteinExistence type="inferred from homology"/>
<dbReference type="CDD" id="cd00831">
    <property type="entry name" value="CHS_like"/>
    <property type="match status" value="1"/>
</dbReference>
<feature type="transmembrane region" description="Helical" evidence="3">
    <location>
        <begin position="53"/>
        <end position="78"/>
    </location>
</feature>
<keyword evidence="3" id="KW-0812">Transmembrane</keyword>
<feature type="compositionally biased region" description="Low complexity" evidence="2">
    <location>
        <begin position="1"/>
        <end position="20"/>
    </location>
</feature>
<gene>
    <name evidence="6" type="ORF">SSP0437_LOCUS5671</name>
    <name evidence="7" type="ORF">SSP0437_LOCUS5756</name>
</gene>
<sequence length="510" mass="56255">MPSSSSSSSTTTSRSKSPSRTVPPPKKYWYPHGSIDMIAVSDSYSSLGLTTTALLLIILLATSATTAIPALIEVILAAHSAISAMDSTRRIQALGMMVACCVGYWRLSRSRRPVYLVDFEVFSPPERMRVTSEKFMRKSRATGRFSEESLAFQEKLLSRTGLGENTYFPDNLFDEPPRIGIEEARAEAEEVLGTVFAGLLAKTGLKPRDVDILIINCSLFNPTPSLASMIVNKFKLRESVLSFNLSGQGCSAGLISIDLAADLLQVHRGANAVVLSTENITQNWYLGDNRSMLVSNTLFRVGGAAILLTSSRAARWRAKYTMKASVRVHAAQDDQAYRAVFQCDDGAGRVGVSLSKELLTSVGGALKANMTRLGPKVLPYSEQLKFFASYCYRRWIQPEHKQYVPDFAKAFEHYCIHAGGRAIIDGLQQNLKLSDRDVEPSRATLYRYGNTSSSSVWYELNYIEKAGRLKSGDRVWQIAVGSGIKCNSVVWQSLKTMKRASTDEQADVDE</sequence>
<dbReference type="PANTHER" id="PTHR31561">
    <property type="entry name" value="3-KETOACYL-COA SYNTHASE"/>
    <property type="match status" value="1"/>
</dbReference>
<dbReference type="GO" id="GO:0016747">
    <property type="term" value="F:acyltransferase activity, transferring groups other than amino-acyl groups"/>
    <property type="evidence" value="ECO:0007669"/>
    <property type="project" value="InterPro"/>
</dbReference>
<reference evidence="6" key="1">
    <citation type="submission" date="2021-01" db="EMBL/GenBank/DDBJ databases">
        <authorList>
            <person name="Corre E."/>
            <person name="Pelletier E."/>
            <person name="Niang G."/>
            <person name="Scheremetjew M."/>
            <person name="Finn R."/>
            <person name="Kale V."/>
            <person name="Holt S."/>
            <person name="Cochrane G."/>
            <person name="Meng A."/>
            <person name="Brown T."/>
            <person name="Cohen L."/>
        </authorList>
    </citation>
    <scope>NUCLEOTIDE SEQUENCE</scope>
    <source>
        <strain evidence="6">ATCC 50979</strain>
    </source>
</reference>
<dbReference type="Pfam" id="PF08392">
    <property type="entry name" value="FAE1_CUT1_RppA"/>
    <property type="match status" value="1"/>
</dbReference>
<dbReference type="PIRSF" id="PIRSF036417">
    <property type="entry name" value="3-ktacl-CoA_syn"/>
    <property type="match status" value="1"/>
</dbReference>
<dbReference type="InterPro" id="IPR016039">
    <property type="entry name" value="Thiolase-like"/>
</dbReference>
<dbReference type="GO" id="GO:0006633">
    <property type="term" value="P:fatty acid biosynthetic process"/>
    <property type="evidence" value="ECO:0007669"/>
    <property type="project" value="UniProtKB-UniPathway"/>
</dbReference>
<evidence type="ECO:0000256" key="3">
    <source>
        <dbReference type="SAM" id="Phobius"/>
    </source>
</evidence>
<dbReference type="UniPathway" id="UPA00094"/>
<dbReference type="EMBL" id="HBGL01007447">
    <property type="protein sequence ID" value="CAD9296131.1"/>
    <property type="molecule type" value="Transcribed_RNA"/>
</dbReference>
<comment type="pathway">
    <text evidence="1">Lipid metabolism; fatty acid biosynthesis.</text>
</comment>
<evidence type="ECO:0000313" key="7">
    <source>
        <dbReference type="EMBL" id="CAD9296131.1"/>
    </source>
</evidence>
<keyword evidence="1" id="KW-0808">Transferase</keyword>
<keyword evidence="3" id="KW-1133">Transmembrane helix</keyword>
<evidence type="ECO:0000256" key="2">
    <source>
        <dbReference type="SAM" id="MobiDB-lite"/>
    </source>
</evidence>
<dbReference type="InterPro" id="IPR012392">
    <property type="entry name" value="3-ktacl-CoA_syn"/>
</dbReference>
<protein>
    <recommendedName>
        <fullName evidence="1">3-ketoacyl-CoA synthase</fullName>
        <ecNumber evidence="1">2.3.1.-</ecNumber>
    </recommendedName>
</protein>
<keyword evidence="3" id="KW-0472">Membrane</keyword>
<feature type="domain" description="FAE" evidence="5">
    <location>
        <begin position="109"/>
        <end position="394"/>
    </location>
</feature>
<dbReference type="GO" id="GO:0016020">
    <property type="term" value="C:membrane"/>
    <property type="evidence" value="ECO:0007669"/>
    <property type="project" value="InterPro"/>
</dbReference>
<dbReference type="EC" id="2.3.1.-" evidence="1"/>
<dbReference type="InterPro" id="IPR013601">
    <property type="entry name" value="FAE1_typ3_polyketide_synth"/>
</dbReference>
<feature type="region of interest" description="Disordered" evidence="2">
    <location>
        <begin position="1"/>
        <end position="25"/>
    </location>
</feature>
<dbReference type="AlphaFoldDB" id="A0A6U0INN0"/>
<dbReference type="Gene3D" id="3.40.47.10">
    <property type="match status" value="1"/>
</dbReference>
<comment type="similarity">
    <text evidence="1">Belongs to the thiolase-like superfamily. Chalcone/stilbene synthases family.</text>
</comment>
<evidence type="ECO:0000313" key="6">
    <source>
        <dbReference type="EMBL" id="CAD9295976.1"/>
    </source>
</evidence>
<keyword evidence="1" id="KW-0012">Acyltransferase</keyword>
<feature type="domain" description="Chalcone/stilbene synthase C-terminal" evidence="4">
    <location>
        <begin position="414"/>
        <end position="494"/>
    </location>
</feature>
<name>A0A6U0INN0_9EUKA</name>
<dbReference type="EMBL" id="HBGL01007336">
    <property type="protein sequence ID" value="CAD9295976.1"/>
    <property type="molecule type" value="Transcribed_RNA"/>
</dbReference>
<feature type="transmembrane region" description="Helical" evidence="3">
    <location>
        <begin position="90"/>
        <end position="107"/>
    </location>
</feature>
<evidence type="ECO:0000259" key="5">
    <source>
        <dbReference type="Pfam" id="PF08392"/>
    </source>
</evidence>